<evidence type="ECO:0000256" key="8">
    <source>
        <dbReference type="PROSITE-ProRule" id="PRU00169"/>
    </source>
</evidence>
<evidence type="ECO:0000259" key="12">
    <source>
        <dbReference type="PROSITE" id="PS50112"/>
    </source>
</evidence>
<evidence type="ECO:0000256" key="4">
    <source>
        <dbReference type="ARBA" id="ARBA00022553"/>
    </source>
</evidence>
<dbReference type="PANTHER" id="PTHR43047:SF72">
    <property type="entry name" value="OSMOSENSING HISTIDINE PROTEIN KINASE SLN1"/>
    <property type="match status" value="1"/>
</dbReference>
<evidence type="ECO:0000256" key="6">
    <source>
        <dbReference type="ARBA" id="ARBA00022777"/>
    </source>
</evidence>
<keyword evidence="4 8" id="KW-0597">Phosphoprotein</keyword>
<dbReference type="Pfam" id="PF00512">
    <property type="entry name" value="HisKA"/>
    <property type="match status" value="1"/>
</dbReference>
<dbReference type="InterPro" id="IPR000014">
    <property type="entry name" value="PAS"/>
</dbReference>
<protein>
    <recommendedName>
        <fullName evidence="3">histidine kinase</fullName>
        <ecNumber evidence="3">2.7.13.3</ecNumber>
    </recommendedName>
</protein>
<reference evidence="15" key="1">
    <citation type="submission" date="2016-10" db="EMBL/GenBank/DDBJ databases">
        <authorList>
            <person name="Varghese N."/>
            <person name="Submissions S."/>
        </authorList>
    </citation>
    <scope>NUCLEOTIDE SEQUENCE [LARGE SCALE GENOMIC DNA]</scope>
    <source>
        <strain evidence="15">DSM 22127</strain>
    </source>
</reference>
<dbReference type="CDD" id="cd00130">
    <property type="entry name" value="PAS"/>
    <property type="match status" value="3"/>
</dbReference>
<keyword evidence="6" id="KW-0418">Kinase</keyword>
<evidence type="ECO:0000256" key="3">
    <source>
        <dbReference type="ARBA" id="ARBA00012438"/>
    </source>
</evidence>
<dbReference type="InterPro" id="IPR003661">
    <property type="entry name" value="HisK_dim/P_dom"/>
</dbReference>
<dbReference type="SUPFAM" id="SSF47384">
    <property type="entry name" value="Homodimeric domain of signal transducing histidine kinase"/>
    <property type="match status" value="1"/>
</dbReference>
<dbReference type="Gene3D" id="3.30.565.10">
    <property type="entry name" value="Histidine kinase-like ATPase, C-terminal domain"/>
    <property type="match status" value="1"/>
</dbReference>
<dbReference type="InterPro" id="IPR001610">
    <property type="entry name" value="PAC"/>
</dbReference>
<dbReference type="PROSITE" id="PS50112">
    <property type="entry name" value="PAS"/>
    <property type="match status" value="3"/>
</dbReference>
<feature type="coiled-coil region" evidence="9">
    <location>
        <begin position="358"/>
        <end position="392"/>
    </location>
</feature>
<feature type="domain" description="PAS" evidence="12">
    <location>
        <begin position="246"/>
        <end position="308"/>
    </location>
</feature>
<evidence type="ECO:0000259" key="11">
    <source>
        <dbReference type="PROSITE" id="PS50110"/>
    </source>
</evidence>
<evidence type="ECO:0000259" key="13">
    <source>
        <dbReference type="PROSITE" id="PS50113"/>
    </source>
</evidence>
<dbReference type="SMART" id="SM00091">
    <property type="entry name" value="PAS"/>
    <property type="match status" value="3"/>
</dbReference>
<dbReference type="Pfam" id="PF02518">
    <property type="entry name" value="HATPase_c"/>
    <property type="match status" value="1"/>
</dbReference>
<dbReference type="SMART" id="SM00448">
    <property type="entry name" value="REC"/>
    <property type="match status" value="1"/>
</dbReference>
<dbReference type="InterPro" id="IPR011006">
    <property type="entry name" value="CheY-like_superfamily"/>
</dbReference>
<evidence type="ECO:0000313" key="15">
    <source>
        <dbReference type="Proteomes" id="UP000198859"/>
    </source>
</evidence>
<dbReference type="SMART" id="SM00086">
    <property type="entry name" value="PAC"/>
    <property type="match status" value="3"/>
</dbReference>
<dbReference type="CDD" id="cd00156">
    <property type="entry name" value="REC"/>
    <property type="match status" value="1"/>
</dbReference>
<comment type="catalytic activity">
    <reaction evidence="1">
        <text>ATP + protein L-histidine = ADP + protein N-phospho-L-histidine.</text>
        <dbReference type="EC" id="2.7.13.3"/>
    </reaction>
</comment>
<dbReference type="GO" id="GO:0000155">
    <property type="term" value="F:phosphorelay sensor kinase activity"/>
    <property type="evidence" value="ECO:0007669"/>
    <property type="project" value="InterPro"/>
</dbReference>
<feature type="domain" description="PAS" evidence="12">
    <location>
        <begin position="11"/>
        <end position="65"/>
    </location>
</feature>
<dbReference type="InterPro" id="IPR035965">
    <property type="entry name" value="PAS-like_dom_sf"/>
</dbReference>
<feature type="modified residue" description="4-aspartylphosphate" evidence="8">
    <location>
        <position position="682"/>
    </location>
</feature>
<dbReference type="CDD" id="cd00082">
    <property type="entry name" value="HisKA"/>
    <property type="match status" value="1"/>
</dbReference>
<dbReference type="InterPro" id="IPR001789">
    <property type="entry name" value="Sig_transdc_resp-reg_receiver"/>
</dbReference>
<keyword evidence="5" id="KW-0808">Transferase</keyword>
<dbReference type="PROSITE" id="PS50113">
    <property type="entry name" value="PAC"/>
    <property type="match status" value="3"/>
</dbReference>
<dbReference type="Gene3D" id="3.30.450.20">
    <property type="entry name" value="PAS domain"/>
    <property type="match status" value="3"/>
</dbReference>
<dbReference type="GO" id="GO:0009927">
    <property type="term" value="F:histidine phosphotransfer kinase activity"/>
    <property type="evidence" value="ECO:0007669"/>
    <property type="project" value="TreeGrafter"/>
</dbReference>
<organism evidence="14 15">
    <name type="scientific">Nocardioides scoriae</name>
    <dbReference type="NCBI Taxonomy" id="642780"/>
    <lineage>
        <taxon>Bacteria</taxon>
        <taxon>Bacillati</taxon>
        <taxon>Actinomycetota</taxon>
        <taxon>Actinomycetes</taxon>
        <taxon>Propionibacteriales</taxon>
        <taxon>Nocardioidaceae</taxon>
        <taxon>Nocardioides</taxon>
    </lineage>
</organism>
<dbReference type="InterPro" id="IPR003594">
    <property type="entry name" value="HATPase_dom"/>
</dbReference>
<proteinExistence type="predicted"/>
<dbReference type="RefSeq" id="WP_197681074.1">
    <property type="nucleotide sequence ID" value="NZ_LT629757.1"/>
</dbReference>
<evidence type="ECO:0000256" key="1">
    <source>
        <dbReference type="ARBA" id="ARBA00000085"/>
    </source>
</evidence>
<dbReference type="SMART" id="SM00388">
    <property type="entry name" value="HisKA"/>
    <property type="match status" value="1"/>
</dbReference>
<dbReference type="InterPro" id="IPR005467">
    <property type="entry name" value="His_kinase_dom"/>
</dbReference>
<dbReference type="InterPro" id="IPR036890">
    <property type="entry name" value="HATPase_C_sf"/>
</dbReference>
<dbReference type="PANTHER" id="PTHR43047">
    <property type="entry name" value="TWO-COMPONENT HISTIDINE PROTEIN KINASE"/>
    <property type="match status" value="1"/>
</dbReference>
<feature type="domain" description="PAS" evidence="12">
    <location>
        <begin position="130"/>
        <end position="166"/>
    </location>
</feature>
<dbReference type="PRINTS" id="PR00344">
    <property type="entry name" value="BCTRLSENSOR"/>
</dbReference>
<feature type="domain" description="Histidine kinase" evidence="10">
    <location>
        <begin position="392"/>
        <end position="606"/>
    </location>
</feature>
<dbReference type="GO" id="GO:0006355">
    <property type="term" value="P:regulation of DNA-templated transcription"/>
    <property type="evidence" value="ECO:0007669"/>
    <property type="project" value="InterPro"/>
</dbReference>
<dbReference type="Pfam" id="PF08447">
    <property type="entry name" value="PAS_3"/>
    <property type="match status" value="1"/>
</dbReference>
<dbReference type="Pfam" id="PF13426">
    <property type="entry name" value="PAS_9"/>
    <property type="match status" value="1"/>
</dbReference>
<feature type="domain" description="Response regulatory" evidence="11">
    <location>
        <begin position="632"/>
        <end position="749"/>
    </location>
</feature>
<keyword evidence="9" id="KW-0175">Coiled coil</keyword>
<keyword evidence="7" id="KW-0902">Two-component regulatory system</keyword>
<accession>A0A1H1M5F5</accession>
<dbReference type="Proteomes" id="UP000198859">
    <property type="component" value="Chromosome I"/>
</dbReference>
<dbReference type="Pfam" id="PF00072">
    <property type="entry name" value="Response_reg"/>
    <property type="match status" value="1"/>
</dbReference>
<feature type="domain" description="PAC" evidence="13">
    <location>
        <begin position="322"/>
        <end position="374"/>
    </location>
</feature>
<dbReference type="SUPFAM" id="SSF55785">
    <property type="entry name" value="PYP-like sensor domain (PAS domain)"/>
    <property type="match status" value="3"/>
</dbReference>
<dbReference type="EC" id="2.7.13.3" evidence="3"/>
<dbReference type="InterPro" id="IPR036097">
    <property type="entry name" value="HisK_dim/P_sf"/>
</dbReference>
<sequence>MVVLSGGSDGEDAALAAIVRSSQDAVIAKTVDGLITAWNQGATQVYGFTRAEMLGRDIAVLFPADAAEDEAARHARVAAGAAESGYRCRRVRSDGREVEVVMSMLPVRDAAGRITGLASISRPVSEEERAHEQFAALLDAAPDAIVGLDDAGRVVVHNRRAPALFGRDDLQGVPVEELLPGLHSHPPAAGEGAGEAVSMRGHRPDGSVFPVEVSLSRTPDRPGTALIAIVRDVTRQRSVEAQLRESATRLRQLADNVTTVFTLRQLDPPAYLYVSPGITPLTGYRPEDLYADPTLALGGMIHPDDRAEAVRRRSAGDLGEGSLVEQRIIRTDGTVRWVRASSVPVPNPHGEPERVVGMAEDVTERVEAQQRLQAAEAEARAANEAKNAFLSRVSHELRTPLNAVLGFGQLLERKLAGTADEDAVHHVVQGGRHLLSLIDDVLDISRIEAGQMSVSLEPVALHEVAAETLRLMEPIAATAGVRLVPPEAATAHVRADGQRLRQVLLNLVSNAVKYNRPGGTVVVRCEVDGDEVRLDVVDDGPGIPAEVEHRLFTPFDRLGAEGTSVEGTGVGLALSRALVELMDGRLAHHAHEGGGAVFTVRLPVARPHAEPAADLAPVAVAAPPTTPGHSCTLLYVEDNTANVEVMQAVLGLRPEWAFVHAGLGGLALDLARAHRPDLVLLDLHLPDGSGVDVLRSLRRDPATADTRVVVLSADASPSTIAGVLGEGADAYLAKPYELDRLLEVLDDAAAAAAGRRADAAG</sequence>
<dbReference type="STRING" id="642780.SAMN04488570_0470"/>
<evidence type="ECO:0000256" key="7">
    <source>
        <dbReference type="ARBA" id="ARBA00023012"/>
    </source>
</evidence>
<evidence type="ECO:0000259" key="10">
    <source>
        <dbReference type="PROSITE" id="PS50109"/>
    </source>
</evidence>
<evidence type="ECO:0000256" key="2">
    <source>
        <dbReference type="ARBA" id="ARBA00004236"/>
    </source>
</evidence>
<dbReference type="AlphaFoldDB" id="A0A1H1M5F5"/>
<dbReference type="EMBL" id="LT629757">
    <property type="protein sequence ID" value="SDR81897.1"/>
    <property type="molecule type" value="Genomic_DNA"/>
</dbReference>
<feature type="domain" description="PAC" evidence="13">
    <location>
        <begin position="84"/>
        <end position="136"/>
    </location>
</feature>
<gene>
    <name evidence="14" type="ORF">SAMN04488570_0470</name>
</gene>
<feature type="domain" description="PAC" evidence="13">
    <location>
        <begin position="195"/>
        <end position="245"/>
    </location>
</feature>
<evidence type="ECO:0000313" key="14">
    <source>
        <dbReference type="EMBL" id="SDR81897.1"/>
    </source>
</evidence>
<dbReference type="NCBIfam" id="TIGR00229">
    <property type="entry name" value="sensory_box"/>
    <property type="match status" value="3"/>
</dbReference>
<dbReference type="InterPro" id="IPR013655">
    <property type="entry name" value="PAS_fold_3"/>
</dbReference>
<evidence type="ECO:0000256" key="5">
    <source>
        <dbReference type="ARBA" id="ARBA00022679"/>
    </source>
</evidence>
<dbReference type="GO" id="GO:0005886">
    <property type="term" value="C:plasma membrane"/>
    <property type="evidence" value="ECO:0007669"/>
    <property type="project" value="UniProtKB-SubCell"/>
</dbReference>
<evidence type="ECO:0000256" key="9">
    <source>
        <dbReference type="SAM" id="Coils"/>
    </source>
</evidence>
<name>A0A1H1M5F5_9ACTN</name>
<dbReference type="Pfam" id="PF00989">
    <property type="entry name" value="PAS"/>
    <property type="match status" value="1"/>
</dbReference>
<dbReference type="SUPFAM" id="SSF52172">
    <property type="entry name" value="CheY-like"/>
    <property type="match status" value="1"/>
</dbReference>
<dbReference type="PROSITE" id="PS50110">
    <property type="entry name" value="RESPONSE_REGULATORY"/>
    <property type="match status" value="1"/>
</dbReference>
<keyword evidence="15" id="KW-1185">Reference proteome</keyword>
<dbReference type="PROSITE" id="PS50109">
    <property type="entry name" value="HIS_KIN"/>
    <property type="match status" value="1"/>
</dbReference>
<dbReference type="InterPro" id="IPR013767">
    <property type="entry name" value="PAS_fold"/>
</dbReference>
<dbReference type="Gene3D" id="3.40.50.2300">
    <property type="match status" value="1"/>
</dbReference>
<dbReference type="SMART" id="SM00387">
    <property type="entry name" value="HATPase_c"/>
    <property type="match status" value="1"/>
</dbReference>
<dbReference type="InterPro" id="IPR004358">
    <property type="entry name" value="Sig_transdc_His_kin-like_C"/>
</dbReference>
<dbReference type="Gene3D" id="1.10.287.130">
    <property type="match status" value="1"/>
</dbReference>
<dbReference type="InterPro" id="IPR000700">
    <property type="entry name" value="PAS-assoc_C"/>
</dbReference>
<dbReference type="SUPFAM" id="SSF55874">
    <property type="entry name" value="ATPase domain of HSP90 chaperone/DNA topoisomerase II/histidine kinase"/>
    <property type="match status" value="1"/>
</dbReference>
<comment type="subcellular location">
    <subcellularLocation>
        <location evidence="2">Cell membrane</location>
    </subcellularLocation>
</comment>